<sequence length="453" mass="50164">MTTRSRTTTTTTTPTAENASSSESLLLSSFKVHPTVLLSCTDHHKRTTREKTDDEKTRKKNALGAAGLLLGHRGGGEEGGQGRGGDALEEKKSATATTGAGEEFCVSITNCFEIEYYGKEEDKDKDYVVDAEFLQRMRNNYKQTFQDLEVVGWYFCSVFEEEENEKDEEEKKTFQRRVHEQIGECVKEVIDCPMVLLTVNAKVVVRGGDGRGKENEEDETNAEKKRAALPAKLYRYEETDETFKPIAYGIDASSAERVASDHASKATEKTELETKESRVLAYLTEQRVSVKALRDRIGTMLEFLEKEVAGENEEEDDALRFEILRRLNAICAQKDTQLPNTDKATREKSDAALIETLTKLTKACADTESFARRFNAAYKKEDIDSSSNGGIGHIGGIDEKFFGGVGLMERFEHRIPTIPGASRRGGEGTGGGGPASLRSRRQQAAAASSMQID</sequence>
<dbReference type="InterPro" id="IPR000555">
    <property type="entry name" value="JAMM/MPN+_dom"/>
</dbReference>
<organism evidence="4 5">
    <name type="scientific">Bathycoccus prasinos</name>
    <dbReference type="NCBI Taxonomy" id="41875"/>
    <lineage>
        <taxon>Eukaryota</taxon>
        <taxon>Viridiplantae</taxon>
        <taxon>Chlorophyta</taxon>
        <taxon>Mamiellophyceae</taxon>
        <taxon>Mamiellales</taxon>
        <taxon>Bathycoccaceae</taxon>
        <taxon>Bathycoccus</taxon>
    </lineage>
</organism>
<reference evidence="4 5" key="1">
    <citation type="submission" date="2011-10" db="EMBL/GenBank/DDBJ databases">
        <authorList>
            <person name="Genoscope - CEA"/>
        </authorList>
    </citation>
    <scope>NUCLEOTIDE SEQUENCE [LARGE SCALE GENOMIC DNA]</scope>
    <source>
        <strain evidence="4 5">RCC 1105</strain>
    </source>
</reference>
<protein>
    <recommendedName>
        <fullName evidence="6">JAB1/MPN/MOV34 metalloenzyme domain-containing protein</fullName>
    </recommendedName>
</protein>
<dbReference type="Proteomes" id="UP000198341">
    <property type="component" value="Chromosome 5"/>
</dbReference>
<evidence type="ECO:0000259" key="3">
    <source>
        <dbReference type="Pfam" id="PF13012"/>
    </source>
</evidence>
<dbReference type="Gene3D" id="3.40.140.10">
    <property type="entry name" value="Cytidine Deaminase, domain 2"/>
    <property type="match status" value="1"/>
</dbReference>
<feature type="region of interest" description="Disordered" evidence="1">
    <location>
        <begin position="417"/>
        <end position="453"/>
    </location>
</feature>
<name>K8EF00_9CHLO</name>
<dbReference type="PANTHER" id="PTHR10540">
    <property type="entry name" value="EUKARYOTIC TRANSLATION INITIATION FACTOR 3 SUBUNIT F-RELATED"/>
    <property type="match status" value="1"/>
</dbReference>
<dbReference type="RefSeq" id="XP_007512991.1">
    <property type="nucleotide sequence ID" value="XM_007512929.1"/>
</dbReference>
<dbReference type="Pfam" id="PF01398">
    <property type="entry name" value="JAB"/>
    <property type="match status" value="1"/>
</dbReference>
<evidence type="ECO:0000313" key="4">
    <source>
        <dbReference type="EMBL" id="CCO16549.1"/>
    </source>
</evidence>
<dbReference type="GO" id="GO:0008237">
    <property type="term" value="F:metallopeptidase activity"/>
    <property type="evidence" value="ECO:0007669"/>
    <property type="project" value="InterPro"/>
</dbReference>
<feature type="region of interest" description="Disordered" evidence="1">
    <location>
        <begin position="1"/>
        <end position="23"/>
    </location>
</feature>
<dbReference type="STRING" id="41875.K8EF00"/>
<evidence type="ECO:0000256" key="1">
    <source>
        <dbReference type="SAM" id="MobiDB-lite"/>
    </source>
</evidence>
<accession>K8EF00</accession>
<proteinExistence type="predicted"/>
<evidence type="ECO:0000259" key="2">
    <source>
        <dbReference type="Pfam" id="PF01398"/>
    </source>
</evidence>
<dbReference type="eggNOG" id="KOG3050">
    <property type="taxonomic scope" value="Eukaryota"/>
</dbReference>
<evidence type="ECO:0000313" key="5">
    <source>
        <dbReference type="Proteomes" id="UP000198341"/>
    </source>
</evidence>
<dbReference type="InterPro" id="IPR024969">
    <property type="entry name" value="EIF3F/CSN6-like_C"/>
</dbReference>
<evidence type="ECO:0008006" key="6">
    <source>
        <dbReference type="Google" id="ProtNLM"/>
    </source>
</evidence>
<dbReference type="Pfam" id="PF13012">
    <property type="entry name" value="MitMem_reg"/>
    <property type="match status" value="1"/>
</dbReference>
<feature type="compositionally biased region" description="Low complexity" evidence="1">
    <location>
        <begin position="62"/>
        <end position="71"/>
    </location>
</feature>
<feature type="compositionally biased region" description="Low complexity" evidence="1">
    <location>
        <begin position="442"/>
        <end position="453"/>
    </location>
</feature>
<feature type="region of interest" description="Disordered" evidence="1">
    <location>
        <begin position="41"/>
        <end position="95"/>
    </location>
</feature>
<dbReference type="AlphaFoldDB" id="K8EF00"/>
<feature type="domain" description="JAB1/MPN/MOV34 metalloenzyme" evidence="2">
    <location>
        <begin position="29"/>
        <end position="155"/>
    </location>
</feature>
<dbReference type="KEGG" id="bpg:Bathy05g00930"/>
<dbReference type="EMBL" id="FO082274">
    <property type="protein sequence ID" value="CCO16549.1"/>
    <property type="molecule type" value="Genomic_DNA"/>
</dbReference>
<dbReference type="GeneID" id="19015597"/>
<gene>
    <name evidence="4" type="ORF">Bathy05g00930</name>
</gene>
<dbReference type="OrthoDB" id="1378at2759"/>
<feature type="domain" description="EIF3F/CSN6-like C-terminal" evidence="3">
    <location>
        <begin position="255"/>
        <end position="368"/>
    </location>
</feature>
<keyword evidence="5" id="KW-1185">Reference proteome</keyword>